<dbReference type="GeneID" id="24920677"/>
<feature type="transmembrane region" description="Helical" evidence="1">
    <location>
        <begin position="15"/>
        <end position="38"/>
    </location>
</feature>
<protein>
    <submittedName>
        <fullName evidence="2">Uncharacterized protein</fullName>
    </submittedName>
</protein>
<dbReference type="InParanoid" id="D8M654"/>
<sequence length="79" mass="8595">MGSSFFRIPKVKDDAMRIVCVILNIFISGTGTIVGGIIDGKDSNVIICGIAQLIVGCFGIGYIWSWIWAIFIALQKQVC</sequence>
<dbReference type="Proteomes" id="UP000008312">
    <property type="component" value="Unassembled WGS sequence"/>
</dbReference>
<dbReference type="OrthoDB" id="361532at2759"/>
<keyword evidence="1" id="KW-0472">Membrane</keyword>
<keyword evidence="3" id="KW-1185">Reference proteome</keyword>
<keyword evidence="1" id="KW-0812">Transmembrane</keyword>
<reference evidence="2" key="1">
    <citation type="submission" date="2010-02" db="EMBL/GenBank/DDBJ databases">
        <title>Sequencing and annotation of the Blastocystis hominis genome.</title>
        <authorList>
            <person name="Wincker P."/>
        </authorList>
    </citation>
    <scope>NUCLEOTIDE SEQUENCE</scope>
    <source>
        <strain evidence="2">Singapore isolate B</strain>
    </source>
</reference>
<evidence type="ECO:0000256" key="1">
    <source>
        <dbReference type="SAM" id="Phobius"/>
    </source>
</evidence>
<evidence type="ECO:0000313" key="2">
    <source>
        <dbReference type="EMBL" id="CBK23763.2"/>
    </source>
</evidence>
<dbReference type="AlphaFoldDB" id="D8M654"/>
<dbReference type="EMBL" id="FN668661">
    <property type="protein sequence ID" value="CBK23763.2"/>
    <property type="molecule type" value="Genomic_DNA"/>
</dbReference>
<dbReference type="RefSeq" id="XP_012897811.1">
    <property type="nucleotide sequence ID" value="XM_013042357.1"/>
</dbReference>
<accession>D8M654</accession>
<gene>
    <name evidence="2" type="ORF">GSBLH_T00003588001</name>
</gene>
<feature type="transmembrane region" description="Helical" evidence="1">
    <location>
        <begin position="50"/>
        <end position="74"/>
    </location>
</feature>
<keyword evidence="1" id="KW-1133">Transmembrane helix</keyword>
<proteinExistence type="predicted"/>
<name>D8M654_BLAHO</name>
<evidence type="ECO:0000313" key="3">
    <source>
        <dbReference type="Proteomes" id="UP000008312"/>
    </source>
</evidence>
<organism evidence="2">
    <name type="scientific">Blastocystis hominis</name>
    <dbReference type="NCBI Taxonomy" id="12968"/>
    <lineage>
        <taxon>Eukaryota</taxon>
        <taxon>Sar</taxon>
        <taxon>Stramenopiles</taxon>
        <taxon>Bigyra</taxon>
        <taxon>Opalozoa</taxon>
        <taxon>Opalinata</taxon>
        <taxon>Blastocystidae</taxon>
        <taxon>Blastocystis</taxon>
    </lineage>
</organism>